<organism evidence="2 3">
    <name type="scientific">Teichococcus aerophilus</name>
    <dbReference type="NCBI Taxonomy" id="1224513"/>
    <lineage>
        <taxon>Bacteria</taxon>
        <taxon>Pseudomonadati</taxon>
        <taxon>Pseudomonadota</taxon>
        <taxon>Alphaproteobacteria</taxon>
        <taxon>Acetobacterales</taxon>
        <taxon>Roseomonadaceae</taxon>
        <taxon>Roseomonas</taxon>
    </lineage>
</organism>
<comment type="caution">
    <text evidence="2">The sequence shown here is derived from an EMBL/GenBank/DDBJ whole genome shotgun (WGS) entry which is preliminary data.</text>
</comment>
<gene>
    <name evidence="2" type="ORF">IBL26_15665</name>
</gene>
<evidence type="ECO:0000313" key="3">
    <source>
        <dbReference type="Proteomes" id="UP000626026"/>
    </source>
</evidence>
<name>A0ABR7RQF3_9PROT</name>
<keyword evidence="1" id="KW-0472">Membrane</keyword>
<keyword evidence="3" id="KW-1185">Reference proteome</keyword>
<reference evidence="2 3" key="1">
    <citation type="journal article" date="2013" name="Int. J. Syst. Evol. Microbiol.">
        <title>Roseomonas aerophila sp. nov., isolated from air.</title>
        <authorList>
            <person name="Kim S.J."/>
            <person name="Weon H.Y."/>
            <person name="Ahn J.H."/>
            <person name="Hong S.B."/>
            <person name="Seok S.J."/>
            <person name="Whang K.S."/>
            <person name="Kwon S.W."/>
        </authorList>
    </citation>
    <scope>NUCLEOTIDE SEQUENCE [LARGE SCALE GENOMIC DNA]</scope>
    <source>
        <strain evidence="2 3">NBRC 108923</strain>
    </source>
</reference>
<proteinExistence type="predicted"/>
<keyword evidence="1" id="KW-1133">Transmembrane helix</keyword>
<dbReference type="EMBL" id="JACTVA010000029">
    <property type="protein sequence ID" value="MBC9208282.1"/>
    <property type="molecule type" value="Genomic_DNA"/>
</dbReference>
<keyword evidence="1" id="KW-0812">Transmembrane</keyword>
<dbReference type="RefSeq" id="WP_187785442.1">
    <property type="nucleotide sequence ID" value="NZ_JACTVA010000029.1"/>
</dbReference>
<accession>A0ABR7RQF3</accession>
<evidence type="ECO:0000256" key="1">
    <source>
        <dbReference type="SAM" id="Phobius"/>
    </source>
</evidence>
<feature type="transmembrane region" description="Helical" evidence="1">
    <location>
        <begin position="20"/>
        <end position="43"/>
    </location>
</feature>
<evidence type="ECO:0000313" key="2">
    <source>
        <dbReference type="EMBL" id="MBC9208282.1"/>
    </source>
</evidence>
<protein>
    <submittedName>
        <fullName evidence="2">Uncharacterized protein</fullName>
    </submittedName>
</protein>
<dbReference type="Proteomes" id="UP000626026">
    <property type="component" value="Unassembled WGS sequence"/>
</dbReference>
<sequence>MAPQEHGGPPGGGPTERRWSWPAAALLIVACSVLGWLFIAFVLNTVLR</sequence>